<dbReference type="Proteomes" id="UP000018721">
    <property type="component" value="Unassembled WGS sequence"/>
</dbReference>
<protein>
    <recommendedName>
        <fullName evidence="3">DDE-1 domain-containing protein</fullName>
    </recommendedName>
</protein>
<evidence type="ECO:0000313" key="2">
    <source>
        <dbReference type="Proteomes" id="UP000018721"/>
    </source>
</evidence>
<dbReference type="HOGENOM" id="CLU_103149_0_0_1"/>
<comment type="caution">
    <text evidence="1">The sequence shown here is derived from an EMBL/GenBank/DDBJ whole genome shotgun (WGS) entry which is preliminary data.</text>
</comment>
<evidence type="ECO:0008006" key="3">
    <source>
        <dbReference type="Google" id="ProtNLM"/>
    </source>
</evidence>
<dbReference type="eggNOG" id="KOG3105">
    <property type="taxonomic scope" value="Eukaryota"/>
</dbReference>
<sequence length="225" mass="25502">MPAQRKSLEISLKQQAIDWIESEGGGIPSRAEPHFRQLGWRVSASAYHKWWRDWDQIRVVEDELVDLLQVARKSSTKATQSDSSRPIRGCLTLRKRTNLTTLGDDELVERAVSYMTYLGEHKPSMNRDRTILMDETAVYFEDARTHTVDEVGARHVVIRSTGFSSMRITAALAVTASGKKLPPCLIWKRKTRGPIERVGGCYVAYQERAWTSTFSSTGWIGTSLK</sequence>
<proteinExistence type="predicted"/>
<name>V9DV40_PHYNI</name>
<dbReference type="AlphaFoldDB" id="V9DV40"/>
<dbReference type="EMBL" id="ANIZ01004341">
    <property type="protein sequence ID" value="ETI30203.1"/>
    <property type="molecule type" value="Genomic_DNA"/>
</dbReference>
<evidence type="ECO:0000313" key="1">
    <source>
        <dbReference type="EMBL" id="ETI30203.1"/>
    </source>
</evidence>
<gene>
    <name evidence="1" type="ORF">F443_22678</name>
</gene>
<accession>V9DV40</accession>
<dbReference type="OrthoDB" id="101739at2759"/>
<keyword evidence="2" id="KW-1185">Reference proteome</keyword>
<reference evidence="1 2" key="1">
    <citation type="submission" date="2013-11" db="EMBL/GenBank/DDBJ databases">
        <title>The Genome Sequence of Phytophthora parasitica P1569.</title>
        <authorList>
            <consortium name="The Broad Institute Genomics Platform"/>
            <person name="Russ C."/>
            <person name="Tyler B."/>
            <person name="Panabieres F."/>
            <person name="Shan W."/>
            <person name="Tripathy S."/>
            <person name="Grunwald N."/>
            <person name="Machado M."/>
            <person name="Johnson C.S."/>
            <person name="Arredondo F."/>
            <person name="Hong C."/>
            <person name="Coffey M."/>
            <person name="Young S.K."/>
            <person name="Zeng Q."/>
            <person name="Gargeya S."/>
            <person name="Fitzgerald M."/>
            <person name="Abouelleil A."/>
            <person name="Alvarado L."/>
            <person name="Chapman S.B."/>
            <person name="Gainer-Dewar J."/>
            <person name="Goldberg J."/>
            <person name="Griggs A."/>
            <person name="Gujja S."/>
            <person name="Hansen M."/>
            <person name="Howarth C."/>
            <person name="Imamovic A."/>
            <person name="Ireland A."/>
            <person name="Larimer J."/>
            <person name="McCowan C."/>
            <person name="Murphy C."/>
            <person name="Pearson M."/>
            <person name="Poon T.W."/>
            <person name="Priest M."/>
            <person name="Roberts A."/>
            <person name="Saif S."/>
            <person name="Shea T."/>
            <person name="Sykes S."/>
            <person name="Wortman J."/>
            <person name="Nusbaum C."/>
            <person name="Birren B."/>
        </authorList>
    </citation>
    <scope>NUCLEOTIDE SEQUENCE [LARGE SCALE GENOMIC DNA]</scope>
    <source>
        <strain evidence="1 2">P1569</strain>
    </source>
</reference>
<organism evidence="1 2">
    <name type="scientific">Phytophthora nicotianae P1569</name>
    <dbReference type="NCBI Taxonomy" id="1317065"/>
    <lineage>
        <taxon>Eukaryota</taxon>
        <taxon>Sar</taxon>
        <taxon>Stramenopiles</taxon>
        <taxon>Oomycota</taxon>
        <taxon>Peronosporomycetes</taxon>
        <taxon>Peronosporales</taxon>
        <taxon>Peronosporaceae</taxon>
        <taxon>Phytophthora</taxon>
    </lineage>
</organism>